<dbReference type="Gene3D" id="3.40.50.2300">
    <property type="match status" value="2"/>
</dbReference>
<evidence type="ECO:0000313" key="6">
    <source>
        <dbReference type="Proteomes" id="UP001430679"/>
    </source>
</evidence>
<accession>A0ABS8MDG6</accession>
<dbReference type="InterPro" id="IPR010982">
    <property type="entry name" value="Lambda_DNA-bd_dom_sf"/>
</dbReference>
<gene>
    <name evidence="5" type="ORF">LNP81_11045</name>
</gene>
<evidence type="ECO:0000256" key="1">
    <source>
        <dbReference type="ARBA" id="ARBA00023015"/>
    </source>
</evidence>
<reference evidence="5" key="1">
    <citation type="submission" date="2021-11" db="EMBL/GenBank/DDBJ databases">
        <title>Description of novel Flavobacterium species.</title>
        <authorList>
            <person name="Saticioglu I.B."/>
            <person name="Ay H."/>
            <person name="Altun S."/>
            <person name="Duman M."/>
        </authorList>
    </citation>
    <scope>NUCLEOTIDE SEQUENCE</scope>
    <source>
        <strain evidence="5">F-30</strain>
    </source>
</reference>
<dbReference type="SUPFAM" id="SSF53822">
    <property type="entry name" value="Periplasmic binding protein-like I"/>
    <property type="match status" value="1"/>
</dbReference>
<dbReference type="PANTHER" id="PTHR30146:SF109">
    <property type="entry name" value="HTH-TYPE TRANSCRIPTIONAL REGULATOR GALS"/>
    <property type="match status" value="1"/>
</dbReference>
<dbReference type="EMBL" id="JAJJMM010000001">
    <property type="protein sequence ID" value="MCC9063522.1"/>
    <property type="molecule type" value="Genomic_DNA"/>
</dbReference>
<keyword evidence="1" id="KW-0805">Transcription regulation</keyword>
<sequence>MEENKHVTIYDIAERLNLATSTISRALKDHHTISDKTIKKVKKTAEEMGFVPNTLAAGLRGNKTKTIGVLIPTVTQPFLSSLISGIEITAQKSDYTVIIMQSHDSYYEEVNMAKSLYSNRVSGVICSLAMETRDTSHFQQFSNNNIPLVFVDRVPKDYNTFRVVIDNYTAGYKATKHLIEQGCIRIAHLTAGSEFGNLYNERKRGYIEALKDHNLPIDEELIINLKSVTYEEGVKASNQLFDLDPIPDGLFAPGDIIAVSAVQTAKKRGIKVPDEIAIIGFNNDPISQIIDPNISTITHPAEKMGKAAAEIIIKNLKSQKSDDAKEITFLNTEVLARESSDKKKSLETIVK</sequence>
<dbReference type="CDD" id="cd06267">
    <property type="entry name" value="PBP1_LacI_sugar_binding-like"/>
    <property type="match status" value="1"/>
</dbReference>
<dbReference type="Proteomes" id="UP001430679">
    <property type="component" value="Unassembled WGS sequence"/>
</dbReference>
<dbReference type="Pfam" id="PF13377">
    <property type="entry name" value="Peripla_BP_3"/>
    <property type="match status" value="1"/>
</dbReference>
<name>A0ABS8MDG6_9FLAO</name>
<comment type="caution">
    <text evidence="5">The sequence shown here is derived from an EMBL/GenBank/DDBJ whole genome shotgun (WGS) entry which is preliminary data.</text>
</comment>
<organism evidence="5 6">
    <name type="scientific">Flavobacterium piscisymbiosum</name>
    <dbReference type="NCBI Taxonomy" id="2893753"/>
    <lineage>
        <taxon>Bacteria</taxon>
        <taxon>Pseudomonadati</taxon>
        <taxon>Bacteroidota</taxon>
        <taxon>Flavobacteriia</taxon>
        <taxon>Flavobacteriales</taxon>
        <taxon>Flavobacteriaceae</taxon>
        <taxon>Flavobacterium</taxon>
    </lineage>
</organism>
<dbReference type="RefSeq" id="WP_230035766.1">
    <property type="nucleotide sequence ID" value="NZ_JAJJMM010000001.1"/>
</dbReference>
<dbReference type="SUPFAM" id="SSF47413">
    <property type="entry name" value="lambda repressor-like DNA-binding domains"/>
    <property type="match status" value="1"/>
</dbReference>
<keyword evidence="6" id="KW-1185">Reference proteome</keyword>
<dbReference type="Gene3D" id="1.10.260.40">
    <property type="entry name" value="lambda repressor-like DNA-binding domains"/>
    <property type="match status" value="1"/>
</dbReference>
<proteinExistence type="predicted"/>
<dbReference type="Pfam" id="PF00356">
    <property type="entry name" value="LacI"/>
    <property type="match status" value="1"/>
</dbReference>
<keyword evidence="2" id="KW-0238">DNA-binding</keyword>
<dbReference type="SMART" id="SM00354">
    <property type="entry name" value="HTH_LACI"/>
    <property type="match status" value="1"/>
</dbReference>
<dbReference type="PANTHER" id="PTHR30146">
    <property type="entry name" value="LACI-RELATED TRANSCRIPTIONAL REPRESSOR"/>
    <property type="match status" value="1"/>
</dbReference>
<dbReference type="CDD" id="cd01392">
    <property type="entry name" value="HTH_LacI"/>
    <property type="match status" value="1"/>
</dbReference>
<evidence type="ECO:0000313" key="5">
    <source>
        <dbReference type="EMBL" id="MCC9063522.1"/>
    </source>
</evidence>
<dbReference type="InterPro" id="IPR028082">
    <property type="entry name" value="Peripla_BP_I"/>
</dbReference>
<evidence type="ECO:0000256" key="3">
    <source>
        <dbReference type="ARBA" id="ARBA00023163"/>
    </source>
</evidence>
<evidence type="ECO:0000256" key="2">
    <source>
        <dbReference type="ARBA" id="ARBA00023125"/>
    </source>
</evidence>
<dbReference type="InterPro" id="IPR046335">
    <property type="entry name" value="LacI/GalR-like_sensor"/>
</dbReference>
<feature type="domain" description="HTH lacI-type" evidence="4">
    <location>
        <begin position="7"/>
        <end position="61"/>
    </location>
</feature>
<dbReference type="PROSITE" id="PS50932">
    <property type="entry name" value="HTH_LACI_2"/>
    <property type="match status" value="1"/>
</dbReference>
<keyword evidence="3" id="KW-0804">Transcription</keyword>
<dbReference type="InterPro" id="IPR000843">
    <property type="entry name" value="HTH_LacI"/>
</dbReference>
<protein>
    <submittedName>
        <fullName evidence="5">LacI family transcriptional regulator</fullName>
    </submittedName>
</protein>
<evidence type="ECO:0000259" key="4">
    <source>
        <dbReference type="PROSITE" id="PS50932"/>
    </source>
</evidence>